<dbReference type="EMBL" id="JAENIJ010000012">
    <property type="protein sequence ID" value="MBK1882627.1"/>
    <property type="molecule type" value="Genomic_DNA"/>
</dbReference>
<proteinExistence type="inferred from homology"/>
<comment type="caution">
    <text evidence="7">The sequence shown here is derived from an EMBL/GenBank/DDBJ whole genome shotgun (WGS) entry which is preliminary data.</text>
</comment>
<dbReference type="InterPro" id="IPR032466">
    <property type="entry name" value="Metal_Hydrolase"/>
</dbReference>
<evidence type="ECO:0000256" key="3">
    <source>
        <dbReference type="ARBA" id="ARBA00008397"/>
    </source>
</evidence>
<reference evidence="7" key="1">
    <citation type="submission" date="2021-01" db="EMBL/GenBank/DDBJ databases">
        <title>Modified the classification status of verrucomicrobia.</title>
        <authorList>
            <person name="Feng X."/>
        </authorList>
    </citation>
    <scope>NUCLEOTIDE SEQUENCE</scope>
    <source>
        <strain evidence="7">KCTC 22041</strain>
    </source>
</reference>
<dbReference type="Gene3D" id="1.10.2020.10">
    <property type="entry name" value="uronate isomerase, domain 2, chain A"/>
    <property type="match status" value="1"/>
</dbReference>
<dbReference type="RefSeq" id="WP_200269944.1">
    <property type="nucleotide sequence ID" value="NZ_JAENIJ010000012.1"/>
</dbReference>
<evidence type="ECO:0000256" key="2">
    <source>
        <dbReference type="ARBA" id="ARBA00004892"/>
    </source>
</evidence>
<keyword evidence="6 7" id="KW-0413">Isomerase</keyword>
<evidence type="ECO:0000256" key="6">
    <source>
        <dbReference type="ARBA" id="ARBA00023235"/>
    </source>
</evidence>
<dbReference type="SUPFAM" id="SSF51556">
    <property type="entry name" value="Metallo-dependent hydrolases"/>
    <property type="match status" value="1"/>
</dbReference>
<protein>
    <recommendedName>
        <fullName evidence="5">Uronate isomerase</fullName>
        <ecNumber evidence="4">5.3.1.12</ecNumber>
    </recommendedName>
</protein>
<gene>
    <name evidence="7" type="ORF">JIN85_09380</name>
</gene>
<dbReference type="Gene3D" id="3.20.20.140">
    <property type="entry name" value="Metal-dependent hydrolases"/>
    <property type="match status" value="2"/>
</dbReference>
<evidence type="ECO:0000256" key="5">
    <source>
        <dbReference type="ARBA" id="ARBA00020555"/>
    </source>
</evidence>
<evidence type="ECO:0000256" key="1">
    <source>
        <dbReference type="ARBA" id="ARBA00001165"/>
    </source>
</evidence>
<keyword evidence="8" id="KW-1185">Reference proteome</keyword>
<dbReference type="InterPro" id="IPR003766">
    <property type="entry name" value="Uronate_isomerase"/>
</dbReference>
<dbReference type="Pfam" id="PF02614">
    <property type="entry name" value="UxaC"/>
    <property type="match status" value="2"/>
</dbReference>
<organism evidence="7 8">
    <name type="scientific">Luteolibacter pohnpeiensis</name>
    <dbReference type="NCBI Taxonomy" id="454153"/>
    <lineage>
        <taxon>Bacteria</taxon>
        <taxon>Pseudomonadati</taxon>
        <taxon>Verrucomicrobiota</taxon>
        <taxon>Verrucomicrobiia</taxon>
        <taxon>Verrucomicrobiales</taxon>
        <taxon>Verrucomicrobiaceae</taxon>
        <taxon>Luteolibacter</taxon>
    </lineage>
</organism>
<dbReference type="EC" id="5.3.1.12" evidence="4"/>
<dbReference type="Proteomes" id="UP000603141">
    <property type="component" value="Unassembled WGS sequence"/>
</dbReference>
<evidence type="ECO:0000313" key="7">
    <source>
        <dbReference type="EMBL" id="MBK1882627.1"/>
    </source>
</evidence>
<accession>A0A934SAH0</accession>
<comment type="catalytic activity">
    <reaction evidence="1">
        <text>D-glucuronate = D-fructuronate</text>
        <dbReference type="Rhea" id="RHEA:13049"/>
        <dbReference type="ChEBI" id="CHEBI:58720"/>
        <dbReference type="ChEBI" id="CHEBI:59863"/>
        <dbReference type="EC" id="5.3.1.12"/>
    </reaction>
</comment>
<name>A0A934SAH0_9BACT</name>
<comment type="similarity">
    <text evidence="3">Belongs to the metallo-dependent hydrolases superfamily. Uronate isomerase family.</text>
</comment>
<dbReference type="AlphaFoldDB" id="A0A934SAH0"/>
<dbReference type="PANTHER" id="PTHR30068">
    <property type="entry name" value="URONATE ISOMERASE"/>
    <property type="match status" value="1"/>
</dbReference>
<comment type="pathway">
    <text evidence="2">Carbohydrate metabolism; pentose and glucuronate interconversion.</text>
</comment>
<dbReference type="GO" id="GO:0008880">
    <property type="term" value="F:glucuronate isomerase activity"/>
    <property type="evidence" value="ECO:0007669"/>
    <property type="project" value="UniProtKB-EC"/>
</dbReference>
<dbReference type="PANTHER" id="PTHR30068:SF4">
    <property type="entry name" value="URONATE ISOMERASE"/>
    <property type="match status" value="1"/>
</dbReference>
<dbReference type="GO" id="GO:0042840">
    <property type="term" value="P:D-glucuronate catabolic process"/>
    <property type="evidence" value="ECO:0007669"/>
    <property type="project" value="TreeGrafter"/>
</dbReference>
<dbReference type="GO" id="GO:0019698">
    <property type="term" value="P:D-galacturonate catabolic process"/>
    <property type="evidence" value="ECO:0007669"/>
    <property type="project" value="TreeGrafter"/>
</dbReference>
<sequence length="440" mass="49492">MFLNPDFFLETKTARKLYHETAAALPIIDFHTHLDQQAILEDRRFSDLAELWLAHDHYKWRLMRACGVAEKFITGDATPWEKFHAFARIMPLAIANPVHQWAHMELRSIFGIDDTLNEKNARTIWDRANEIIANDPQLSVRGLLSKFKVRVVCTTDDPCADLSTHAAIQAANDGIQVFPTFRPDRFLEPTPDAKLELAGIVGFAIEDQASLIKALQLRHQYFHDQGCRLSDHGLSSMPVPGTAAFEVFQHIARWNHDKGWTMQLHLGPQRNVNSSMFAITGRDSGFDTMGSWPQTAPLIAALDELQKNDSLGRVIVYNLNPNESAAICCALQNFQNSLCAGKLQYGPAWWHLDHKKGILEQIELVASLGALGTSVGMLTDSRSFTSYVRHDYYRRLLCQYLGSAVEAGEIPSDLDDLQSLVANICYHNAASYFNWSQPIA</sequence>
<evidence type="ECO:0000313" key="8">
    <source>
        <dbReference type="Proteomes" id="UP000603141"/>
    </source>
</evidence>
<evidence type="ECO:0000256" key="4">
    <source>
        <dbReference type="ARBA" id="ARBA00012546"/>
    </source>
</evidence>